<dbReference type="Gene3D" id="1.10.260.40">
    <property type="entry name" value="lambda repressor-like DNA-binding domains"/>
    <property type="match status" value="1"/>
</dbReference>
<protein>
    <submittedName>
        <fullName evidence="2">Helix-turn-helix transcriptional regulator</fullName>
    </submittedName>
</protein>
<dbReference type="CDD" id="cd00093">
    <property type="entry name" value="HTH_XRE"/>
    <property type="match status" value="1"/>
</dbReference>
<keyword evidence="3" id="KW-1185">Reference proteome</keyword>
<reference evidence="3" key="1">
    <citation type="journal article" date="2019" name="Int. J. Syst. Evol. Microbiol.">
        <title>The Global Catalogue of Microorganisms (GCM) 10K type strain sequencing project: providing services to taxonomists for standard genome sequencing and annotation.</title>
        <authorList>
            <consortium name="The Broad Institute Genomics Platform"/>
            <consortium name="The Broad Institute Genome Sequencing Center for Infectious Disease"/>
            <person name="Wu L."/>
            <person name="Ma J."/>
        </authorList>
    </citation>
    <scope>NUCLEOTIDE SEQUENCE [LARGE SCALE GENOMIC DNA]</scope>
    <source>
        <strain evidence="3">JCM 16702</strain>
    </source>
</reference>
<organism evidence="2 3">
    <name type="scientific">Actinomadura miaoliensis</name>
    <dbReference type="NCBI Taxonomy" id="430685"/>
    <lineage>
        <taxon>Bacteria</taxon>
        <taxon>Bacillati</taxon>
        <taxon>Actinomycetota</taxon>
        <taxon>Actinomycetes</taxon>
        <taxon>Streptosporangiales</taxon>
        <taxon>Thermomonosporaceae</taxon>
        <taxon>Actinomadura</taxon>
    </lineage>
</organism>
<evidence type="ECO:0000259" key="1">
    <source>
        <dbReference type="PROSITE" id="PS50943"/>
    </source>
</evidence>
<evidence type="ECO:0000313" key="3">
    <source>
        <dbReference type="Proteomes" id="UP001500683"/>
    </source>
</evidence>
<accession>A0ABP7W548</accession>
<dbReference type="Pfam" id="PF19054">
    <property type="entry name" value="DUF5753"/>
    <property type="match status" value="1"/>
</dbReference>
<dbReference type="SMART" id="SM00530">
    <property type="entry name" value="HTH_XRE"/>
    <property type="match status" value="1"/>
</dbReference>
<dbReference type="RefSeq" id="WP_344950777.1">
    <property type="nucleotide sequence ID" value="NZ_BAAAZG010000029.1"/>
</dbReference>
<name>A0ABP7W548_9ACTN</name>
<dbReference type="Proteomes" id="UP001500683">
    <property type="component" value="Unassembled WGS sequence"/>
</dbReference>
<feature type="domain" description="HTH cro/C1-type" evidence="1">
    <location>
        <begin position="15"/>
        <end position="69"/>
    </location>
</feature>
<gene>
    <name evidence="2" type="ORF">GCM10022214_45090</name>
</gene>
<proteinExistence type="predicted"/>
<dbReference type="InterPro" id="IPR043917">
    <property type="entry name" value="DUF5753"/>
</dbReference>
<comment type="caution">
    <text evidence="2">The sequence shown here is derived from an EMBL/GenBank/DDBJ whole genome shotgun (WGS) entry which is preliminary data.</text>
</comment>
<dbReference type="InterPro" id="IPR010982">
    <property type="entry name" value="Lambda_DNA-bd_dom_sf"/>
</dbReference>
<evidence type="ECO:0000313" key="2">
    <source>
        <dbReference type="EMBL" id="GAA4081274.1"/>
    </source>
</evidence>
<dbReference type="PROSITE" id="PS50943">
    <property type="entry name" value="HTH_CROC1"/>
    <property type="match status" value="1"/>
</dbReference>
<dbReference type="InterPro" id="IPR001387">
    <property type="entry name" value="Cro/C1-type_HTH"/>
</dbReference>
<dbReference type="Pfam" id="PF13560">
    <property type="entry name" value="HTH_31"/>
    <property type="match status" value="1"/>
</dbReference>
<sequence>MTSPFVRRRRLATELRTLREARGLTAGRLADLIHHSRMKISRLENAKVRPEVAEVIKILDVLDVTDDKWKEIVRIACDAAERGWWDNYGDAMGSRQRLYADIESGAKTIREYNQTVMPGILQTTQFITALVDLTEAEGALDFVPEKMTEARLHRQRAIFRSSGPTYEVILDETVIRRLTVPAEVMAAQLRHIVEVLSTQPRLTVRVLPVDARIGGRTLPRTTFTLYMFPDPDDPPMAVVDTINTDIVHTKPGEVERYERSYEHLSRAALSPDDTVALLTEVAKRTTS</sequence>
<dbReference type="SUPFAM" id="SSF47413">
    <property type="entry name" value="lambda repressor-like DNA-binding domains"/>
    <property type="match status" value="1"/>
</dbReference>
<dbReference type="EMBL" id="BAAAZG010000029">
    <property type="protein sequence ID" value="GAA4081274.1"/>
    <property type="molecule type" value="Genomic_DNA"/>
</dbReference>